<keyword evidence="2" id="KW-1185">Reference proteome</keyword>
<dbReference type="GeneID" id="26623420"/>
<dbReference type="RefSeq" id="YP_009196196.1">
    <property type="nucleotide sequence ID" value="NC_028768.1"/>
</dbReference>
<dbReference type="KEGG" id="vg:26623420"/>
<reference evidence="1 2" key="1">
    <citation type="submission" date="2014-11" db="EMBL/GenBank/DDBJ databases">
        <title>Characterization and genome comparisons of three Achromobacter phages of the Siphoviridae family.</title>
        <authorList>
            <person name="Dreiseikelmann B."/>
            <person name="Bunk B."/>
            <person name="Rohde M."/>
            <person name="Wittmann J."/>
        </authorList>
    </citation>
    <scope>NUCLEOTIDE SEQUENCE [LARGE SCALE GENOMIC DNA]</scope>
</reference>
<evidence type="ECO:0000313" key="2">
    <source>
        <dbReference type="Proteomes" id="UP000031727"/>
    </source>
</evidence>
<dbReference type="OrthoDB" id="14333at10239"/>
<name>A0A0B4ZZB1_9CAUD</name>
<gene>
    <name evidence="1" type="ORF">JWX_00011</name>
</gene>
<evidence type="ECO:0000313" key="1">
    <source>
        <dbReference type="EMBL" id="AJD82777.1"/>
    </source>
</evidence>
<accession>A0A0B4ZZB1</accession>
<organism evidence="1 2">
    <name type="scientific">Achromobacter phage JWX</name>
    <dbReference type="NCBI Taxonomy" id="1589746"/>
    <lineage>
        <taxon>Viruses</taxon>
        <taxon>Duplodnaviria</taxon>
        <taxon>Heunggongvirae</taxon>
        <taxon>Uroviricota</taxon>
        <taxon>Caudoviricetes</taxon>
        <taxon>Steinhofvirus</taxon>
        <taxon>Steinhofvirus JWX</taxon>
    </lineage>
</organism>
<dbReference type="EMBL" id="KP202969">
    <property type="protein sequence ID" value="AJD82777.1"/>
    <property type="molecule type" value="Genomic_DNA"/>
</dbReference>
<sequence>MPTVRLQDAVIPEVFDSYEAVNTAELDTFYQSGIVIHSGLFDQYANQGGTKVTIPAWGDLDLNEEPNYGNDDPAQLAVPKKIGSLEWDVRKAFLNQGWSTMDLVQELAGSNPMRRIRARVDKYWLGQWQRRLIASSLGIMNANIANDNGDMVYNIAIEDGNAATDANLFSRKALSGAIFTMGDRWKDTRAIAVHSMVMKRMVDSDDIITVRPSDGSDEVHYYLDRRVIVDDMLPVIAGTTSGYKYVSILFGGAMFGYGNGTPNLPTEVEREARAGNGSGQETLWTRKTWILHPKGHSFLSASITQPPNGAVPASATLADLQKAANWERVVERKLVPMSFLITNG</sequence>
<dbReference type="Proteomes" id="UP000031727">
    <property type="component" value="Segment"/>
</dbReference>
<proteinExistence type="predicted"/>
<protein>
    <recommendedName>
        <fullName evidence="3">Coat protein</fullName>
    </recommendedName>
</protein>
<evidence type="ECO:0008006" key="3">
    <source>
        <dbReference type="Google" id="ProtNLM"/>
    </source>
</evidence>